<dbReference type="Pfam" id="PF25249">
    <property type="entry name" value="Ig_CFAP65_7th"/>
    <property type="match status" value="1"/>
</dbReference>
<keyword evidence="5" id="KW-1185">Reference proteome</keyword>
<protein>
    <submittedName>
        <fullName evidence="6">Cilia- and flagella-associated protein 65-like</fullName>
    </submittedName>
</protein>
<gene>
    <name evidence="6" type="primary">LOC111086546</name>
</gene>
<dbReference type="InterPro" id="IPR057470">
    <property type="entry name" value="Ig_CFAP65_7th"/>
</dbReference>
<dbReference type="Pfam" id="PF24291">
    <property type="entry name" value="Ig_CFAP65"/>
    <property type="match status" value="1"/>
</dbReference>
<dbReference type="PANTHER" id="PTHR46127:SF1">
    <property type="entry name" value="CILIA- AND FLAGELLA-ASSOCIATED PROTEIN 65"/>
    <property type="match status" value="1"/>
</dbReference>
<evidence type="ECO:0000313" key="5">
    <source>
        <dbReference type="Proteomes" id="UP000694941"/>
    </source>
</evidence>
<dbReference type="InterPro" id="IPR056344">
    <property type="entry name" value="Ig_CFAP65-like_9th"/>
</dbReference>
<sequence>MFDVTFDPASVNKVFSSVLECYLSATDEFNDDSHILNTSSGYCVKVIASGHTCLNTNVISEGGNCLAMPKHVILEVSSLSQVCYSTVLLINNYSTDLLFECICQNARFSIHCLPQTGIVPAGKHYVLLMKSGPQHLNLEGELQVRGEVSISFTGKDVYYKQVVSVIRNLVIPRLLISDVENGFIFFPSGCIGCKVEITTKLYNTCSIPLRFEWHTDEAVLSVKPHEGLIPAGDSCVLTLVFKPEKVKKYEVGLNLCVFPMEGTSQSNNQAYLACCSACFPELKAEPSLMEFGDVLIDRKVEFMMVVHNPGDCAVSFLLSNKEYTGDCDVLLPKEKFFLPAHCHLQIMIIICPKTVGTRCLEILGRFLTESGDPLQIETVLCQVYYLSVMPYLQICDVHCHGSKLILTKACIRKYMQVDRFNLFMRTYRPDQNSEDWILWDMGATCLGHKPIFVKLAFQNPSSFAANWKLIFPKDESIEPEQWTEPVLSVKEEMRLQALEKVLFNIKPQRGVLKSGEISVLTLVFNPKQSGNIIFPLRLSIANGPCLKIEIKAVSILPETAYILFDSPVHAFTPIPLDLMETPVQFYQLVNAGTQDLQFDIHLEHPKNNDHVIQCLENDGDISPGRVKYVPFRFFPLEAKTYLVNASFQFDGKMETVMFQEDVFDPRTIEATCAISSCSDKEHFLNFFSQEDIQLSRDVIFFGNIPVRALERRIVVITNNSMRDIHFFWHPVDILGVELLIDPKQGLLAAGDKITCKVMIYCISGPTIVEVDLCCTTELFTLWLHVSAFIHSIKSFSAKFPNDIFKFFIKRGSLDTTTDNTTEVTHDDNIQYVEEAQVIFYVLEDLLRDVLEDDIFLKKVAHVISYPIPYFIQLKQSDIQIIPNIKGDSSSNTGNQDKKEVPHTNFVDSEASEEDTKDINYEDTFGTSPCLFNDLELLLESAVWDVIQDIGKLKF</sequence>
<dbReference type="InterPro" id="IPR013783">
    <property type="entry name" value="Ig-like_fold"/>
</dbReference>
<dbReference type="Proteomes" id="UP000694941">
    <property type="component" value="Unplaced"/>
</dbReference>
<dbReference type="PANTHER" id="PTHR46127">
    <property type="entry name" value="CILIA- AND FLAGELLA-ASSOCIATED PROTEIN 65"/>
    <property type="match status" value="1"/>
</dbReference>
<feature type="domain" description="CFAP65-like ninth Ig-like" evidence="3">
    <location>
        <begin position="390"/>
        <end position="551"/>
    </location>
</feature>
<dbReference type="RefSeq" id="XP_022245465.1">
    <property type="nucleotide sequence ID" value="XM_022389757.1"/>
</dbReference>
<dbReference type="InterPro" id="IPR052614">
    <property type="entry name" value="CFAP65"/>
</dbReference>
<evidence type="ECO:0000313" key="6">
    <source>
        <dbReference type="RefSeq" id="XP_022245465.1"/>
    </source>
</evidence>
<dbReference type="Gene3D" id="2.60.40.10">
    <property type="entry name" value="Immunoglobulins"/>
    <property type="match status" value="4"/>
</dbReference>
<reference evidence="6" key="1">
    <citation type="submission" date="2025-08" db="UniProtKB">
        <authorList>
            <consortium name="RefSeq"/>
        </authorList>
    </citation>
    <scope>IDENTIFICATION</scope>
    <source>
        <tissue evidence="6">Muscle</tissue>
    </source>
</reference>
<feature type="domain" description="CFAP65 tenth Ig-like" evidence="2">
    <location>
        <begin position="559"/>
        <end position="659"/>
    </location>
</feature>
<dbReference type="InterPro" id="IPR056305">
    <property type="entry name" value="Ig_CFAP65_10th"/>
</dbReference>
<name>A0ABM1SPA9_LIMPO</name>
<dbReference type="Pfam" id="PF24816">
    <property type="entry name" value="Ig_CFAP65__9th"/>
    <property type="match status" value="1"/>
</dbReference>
<proteinExistence type="predicted"/>
<feature type="region of interest" description="Disordered" evidence="1">
    <location>
        <begin position="885"/>
        <end position="914"/>
    </location>
</feature>
<evidence type="ECO:0000259" key="2">
    <source>
        <dbReference type="Pfam" id="PF24291"/>
    </source>
</evidence>
<organism evidence="5 6">
    <name type="scientific">Limulus polyphemus</name>
    <name type="common">Atlantic horseshoe crab</name>
    <dbReference type="NCBI Taxonomy" id="6850"/>
    <lineage>
        <taxon>Eukaryota</taxon>
        <taxon>Metazoa</taxon>
        <taxon>Ecdysozoa</taxon>
        <taxon>Arthropoda</taxon>
        <taxon>Chelicerata</taxon>
        <taxon>Merostomata</taxon>
        <taxon>Xiphosura</taxon>
        <taxon>Limulidae</taxon>
        <taxon>Limulus</taxon>
    </lineage>
</organism>
<dbReference type="GeneID" id="111086546"/>
<feature type="domain" description="CFAP65 seventh Ig-like" evidence="4">
    <location>
        <begin position="181"/>
        <end position="268"/>
    </location>
</feature>
<evidence type="ECO:0000256" key="1">
    <source>
        <dbReference type="SAM" id="MobiDB-lite"/>
    </source>
</evidence>
<evidence type="ECO:0000259" key="4">
    <source>
        <dbReference type="Pfam" id="PF25249"/>
    </source>
</evidence>
<evidence type="ECO:0000259" key="3">
    <source>
        <dbReference type="Pfam" id="PF24816"/>
    </source>
</evidence>
<accession>A0ABM1SPA9</accession>